<name>A0AA40EC28_9PEZI</name>
<dbReference type="Proteomes" id="UP001172102">
    <property type="component" value="Unassembled WGS sequence"/>
</dbReference>
<evidence type="ECO:0000313" key="2">
    <source>
        <dbReference type="EMBL" id="KAK0731901.1"/>
    </source>
</evidence>
<dbReference type="SUPFAM" id="SSF53927">
    <property type="entry name" value="Cytidine deaminase-like"/>
    <property type="match status" value="1"/>
</dbReference>
<reference evidence="2" key="1">
    <citation type="submission" date="2023-06" db="EMBL/GenBank/DDBJ databases">
        <title>Genome-scale phylogeny and comparative genomics of the fungal order Sordariales.</title>
        <authorList>
            <consortium name="Lawrence Berkeley National Laboratory"/>
            <person name="Hensen N."/>
            <person name="Bonometti L."/>
            <person name="Westerberg I."/>
            <person name="Brannstrom I.O."/>
            <person name="Guillou S."/>
            <person name="Cros-Aarteil S."/>
            <person name="Calhoun S."/>
            <person name="Haridas S."/>
            <person name="Kuo A."/>
            <person name="Mondo S."/>
            <person name="Pangilinan J."/>
            <person name="Riley R."/>
            <person name="Labutti K."/>
            <person name="Andreopoulos B."/>
            <person name="Lipzen A."/>
            <person name="Chen C."/>
            <person name="Yanf M."/>
            <person name="Daum C."/>
            <person name="Ng V."/>
            <person name="Clum A."/>
            <person name="Steindorff A."/>
            <person name="Ohm R."/>
            <person name="Martin F."/>
            <person name="Silar P."/>
            <person name="Natvig D."/>
            <person name="Lalanne C."/>
            <person name="Gautier V."/>
            <person name="Ament-Velasquez S.L."/>
            <person name="Kruys A."/>
            <person name="Hutchinson M.I."/>
            <person name="Powell A.J."/>
            <person name="Barry K."/>
            <person name="Miller A.N."/>
            <person name="Grigoriev I.V."/>
            <person name="Debuchy R."/>
            <person name="Gladieux P."/>
            <person name="Thoren M.H."/>
            <person name="Johannesson H."/>
        </authorList>
    </citation>
    <scope>NUCLEOTIDE SEQUENCE</scope>
    <source>
        <strain evidence="2">SMH4607-1</strain>
    </source>
</reference>
<evidence type="ECO:0000256" key="1">
    <source>
        <dbReference type="SAM" id="MobiDB-lite"/>
    </source>
</evidence>
<sequence length="404" mass="43781">MKNDQYLNLCLQQAAQSPLFFRHGCIVVKGGKVIGQGFNDYRSGYDGGALKTGVLPASAFPLNDTVAELKRRRKSKSKSKSKLPGRPSPSHSSAATFTPFERSGRVRHPNMCLSMHSEIMAINSALTSSSTLAASTASHINPGSALSGGSHKPRRLLPGDAVKSYVERVCLKAMAPQLHQGAGATQSQENSSPDHHQNQTHAQGGKINSYAEKTPTVRQALHLKKGSTYMNRLNNSTVLPKRHTKQTSHSVLDRTKHPKLVGADVYVARLANCNNTGPVTPPKPESSRPTPPAPSIPPVPTGSLHDELTCKVSATATAYTLNSRSACHPSAVDSRPCYRCVLYMHSVGIKRVFWTNGEGRWEAAKVRDLVDMLERPSGEDEGVAGLGVFVTKHEVLMLRRLMEV</sequence>
<dbReference type="GO" id="GO:0006139">
    <property type="term" value="P:nucleobase-containing compound metabolic process"/>
    <property type="evidence" value="ECO:0007669"/>
    <property type="project" value="UniProtKB-ARBA"/>
</dbReference>
<keyword evidence="3" id="KW-1185">Reference proteome</keyword>
<feature type="compositionally biased region" description="Polar residues" evidence="1">
    <location>
        <begin position="228"/>
        <end position="238"/>
    </location>
</feature>
<protein>
    <recommendedName>
        <fullName evidence="4">CMP/dCMP-type deaminase domain-containing protein</fullName>
    </recommendedName>
</protein>
<feature type="compositionally biased region" description="Basic residues" evidence="1">
    <location>
        <begin position="70"/>
        <end position="83"/>
    </location>
</feature>
<dbReference type="InterPro" id="IPR016193">
    <property type="entry name" value="Cytidine_deaminase-like"/>
</dbReference>
<organism evidence="2 3">
    <name type="scientific">Lasiosphaeris hirsuta</name>
    <dbReference type="NCBI Taxonomy" id="260670"/>
    <lineage>
        <taxon>Eukaryota</taxon>
        <taxon>Fungi</taxon>
        <taxon>Dikarya</taxon>
        <taxon>Ascomycota</taxon>
        <taxon>Pezizomycotina</taxon>
        <taxon>Sordariomycetes</taxon>
        <taxon>Sordariomycetidae</taxon>
        <taxon>Sordariales</taxon>
        <taxon>Lasiosphaeriaceae</taxon>
        <taxon>Lasiosphaeris</taxon>
    </lineage>
</organism>
<dbReference type="AlphaFoldDB" id="A0AA40EC28"/>
<feature type="region of interest" description="Disordered" evidence="1">
    <location>
        <begin position="178"/>
        <end position="252"/>
    </location>
</feature>
<dbReference type="GO" id="GO:0003824">
    <property type="term" value="F:catalytic activity"/>
    <property type="evidence" value="ECO:0007669"/>
    <property type="project" value="InterPro"/>
</dbReference>
<feature type="region of interest" description="Disordered" evidence="1">
    <location>
        <begin position="274"/>
        <end position="304"/>
    </location>
</feature>
<feature type="region of interest" description="Disordered" evidence="1">
    <location>
        <begin position="70"/>
        <end position="101"/>
    </location>
</feature>
<dbReference type="Gene3D" id="3.40.140.10">
    <property type="entry name" value="Cytidine Deaminase, domain 2"/>
    <property type="match status" value="1"/>
</dbReference>
<comment type="caution">
    <text evidence="2">The sequence shown here is derived from an EMBL/GenBank/DDBJ whole genome shotgun (WGS) entry which is preliminary data.</text>
</comment>
<dbReference type="EMBL" id="JAUKUA010000001">
    <property type="protein sequence ID" value="KAK0731901.1"/>
    <property type="molecule type" value="Genomic_DNA"/>
</dbReference>
<evidence type="ECO:0008006" key="4">
    <source>
        <dbReference type="Google" id="ProtNLM"/>
    </source>
</evidence>
<feature type="compositionally biased region" description="Pro residues" evidence="1">
    <location>
        <begin position="279"/>
        <end position="300"/>
    </location>
</feature>
<accession>A0AA40EC28</accession>
<evidence type="ECO:0000313" key="3">
    <source>
        <dbReference type="Proteomes" id="UP001172102"/>
    </source>
</evidence>
<proteinExistence type="predicted"/>
<gene>
    <name evidence="2" type="ORF">B0H67DRAFT_549584</name>
</gene>